<accession>A0ACC1LV48</accession>
<reference evidence="1" key="1">
    <citation type="submission" date="2022-07" db="EMBL/GenBank/DDBJ databases">
        <title>Phylogenomic reconstructions and comparative analyses of Kickxellomycotina fungi.</title>
        <authorList>
            <person name="Reynolds N.K."/>
            <person name="Stajich J.E."/>
            <person name="Barry K."/>
            <person name="Grigoriev I.V."/>
            <person name="Crous P."/>
            <person name="Smith M.E."/>
        </authorList>
    </citation>
    <scope>NUCLEOTIDE SEQUENCE</scope>
    <source>
        <strain evidence="1">CBS 190363</strain>
    </source>
</reference>
<dbReference type="Proteomes" id="UP001139981">
    <property type="component" value="Unassembled WGS sequence"/>
</dbReference>
<protein>
    <submittedName>
        <fullName evidence="1">BAR adaptor protein Hob3</fullName>
    </submittedName>
</protein>
<name>A0ACC1LV48_9FUNG</name>
<comment type="caution">
    <text evidence="1">The sequence shown here is derived from an EMBL/GenBank/DDBJ whole genome shotgun (WGS) entry which is preliminary data.</text>
</comment>
<proteinExistence type="predicted"/>
<evidence type="ECO:0000313" key="2">
    <source>
        <dbReference type="Proteomes" id="UP001139981"/>
    </source>
</evidence>
<keyword evidence="2" id="KW-1185">Reference proteome</keyword>
<sequence length="271" mass="29909">MSFCTKKTVAKAGSGLRGATGGSGGSALASSDPEYNEQEQRFRNLERRAMRLLQETKDYRGSIAGMTTAQRALATNLTAFLLDVQRPQDYQAAYRQAATHIDQTSQPQFDQAFLYAVLEPMAKYCGFLPEFNKAIKKRKGLHDDLEKARKALAKATAAASAAAGGGDVLAVERAEMDVQYAEQAYNTLNSALIREIPKLINSRVYVVDPCFEAFVKSQLQFFNDSLQQMDSVTRYVPQQEGQGANDDRILNERVEGVMSQVRALSICTLNI</sequence>
<evidence type="ECO:0000313" key="1">
    <source>
        <dbReference type="EMBL" id="KAJ2880427.1"/>
    </source>
</evidence>
<dbReference type="EMBL" id="JANBVB010003112">
    <property type="protein sequence ID" value="KAJ2880427.1"/>
    <property type="molecule type" value="Genomic_DNA"/>
</dbReference>
<organism evidence="1 2">
    <name type="scientific">Coemansia aciculifera</name>
    <dbReference type="NCBI Taxonomy" id="417176"/>
    <lineage>
        <taxon>Eukaryota</taxon>
        <taxon>Fungi</taxon>
        <taxon>Fungi incertae sedis</taxon>
        <taxon>Zoopagomycota</taxon>
        <taxon>Kickxellomycotina</taxon>
        <taxon>Kickxellomycetes</taxon>
        <taxon>Kickxellales</taxon>
        <taxon>Kickxellaceae</taxon>
        <taxon>Coemansia</taxon>
    </lineage>
</organism>
<gene>
    <name evidence="1" type="primary">hob3</name>
    <name evidence="1" type="ORF">IWW38_005954</name>
</gene>